<dbReference type="EMBL" id="CP142734">
    <property type="protein sequence ID" value="WUR04487.1"/>
    <property type="molecule type" value="Genomic_DNA"/>
</dbReference>
<sequence>MILLIKNGLDSVCDGYIVISNENIYKLYFFLNSPESEKRVLFKDKYKGKDFFSYDYLLEKVDTIYHKQIRTLGTAIKNTKLREKFCNSINNPVAIKKNIFNNLKASLRNGHKIFNKNNINNNEINKEKSDQSIKEDDNLNKFIMNTKSKD</sequence>
<accession>A0AAX4JF60</accession>
<gene>
    <name evidence="1" type="ORF">VNE69_09042</name>
</gene>
<evidence type="ECO:0000313" key="2">
    <source>
        <dbReference type="Proteomes" id="UP001334084"/>
    </source>
</evidence>
<dbReference type="KEGG" id="vnx:VNE69_09042"/>
<reference evidence="1" key="1">
    <citation type="journal article" date="2024" name="BMC Genomics">
        <title>Functional annotation of a divergent genome using sequence and structure-based similarity.</title>
        <authorList>
            <person name="Svedberg D."/>
            <person name="Winiger R.R."/>
            <person name="Berg A."/>
            <person name="Sharma H."/>
            <person name="Tellgren-Roth C."/>
            <person name="Debrunner-Vossbrinck B.A."/>
            <person name="Vossbrinck C.R."/>
            <person name="Barandun J."/>
        </authorList>
    </citation>
    <scope>NUCLEOTIDE SEQUENCE</scope>
    <source>
        <strain evidence="1">Illinois isolate</strain>
    </source>
</reference>
<dbReference type="RefSeq" id="XP_065330632.1">
    <property type="nucleotide sequence ID" value="XM_065474560.1"/>
</dbReference>
<name>A0AAX4JF60_9MICR</name>
<evidence type="ECO:0000313" key="1">
    <source>
        <dbReference type="EMBL" id="WUR04487.1"/>
    </source>
</evidence>
<organism evidence="1 2">
    <name type="scientific">Vairimorpha necatrix</name>
    <dbReference type="NCBI Taxonomy" id="6039"/>
    <lineage>
        <taxon>Eukaryota</taxon>
        <taxon>Fungi</taxon>
        <taxon>Fungi incertae sedis</taxon>
        <taxon>Microsporidia</taxon>
        <taxon>Nosematidae</taxon>
        <taxon>Vairimorpha</taxon>
    </lineage>
</organism>
<dbReference type="Proteomes" id="UP001334084">
    <property type="component" value="Chromosome 9"/>
</dbReference>
<keyword evidence="2" id="KW-1185">Reference proteome</keyword>
<proteinExistence type="predicted"/>
<protein>
    <submittedName>
        <fullName evidence="1">Uncharacterized protein</fullName>
    </submittedName>
</protein>
<dbReference type="AlphaFoldDB" id="A0AAX4JF60"/>
<dbReference type="GeneID" id="90542321"/>